<sequence>MTQPWSSLEDVKLSSLRLKFQGNFYGTISRFFAVRTERRFFKGFVNSTILTQTHWFGQSCLKPMERKQWRVLFKDNH</sequence>
<gene>
    <name evidence="1" type="ORF">DVH24_009480</name>
</gene>
<keyword evidence="2" id="KW-1185">Reference proteome</keyword>
<name>A0A498IR22_MALDO</name>
<evidence type="ECO:0000313" key="1">
    <source>
        <dbReference type="EMBL" id="RXH85659.1"/>
    </source>
</evidence>
<accession>A0A498IR22</accession>
<comment type="caution">
    <text evidence="1">The sequence shown here is derived from an EMBL/GenBank/DDBJ whole genome shotgun (WGS) entry which is preliminary data.</text>
</comment>
<dbReference type="EMBL" id="RDQH01000336">
    <property type="protein sequence ID" value="RXH85659.1"/>
    <property type="molecule type" value="Genomic_DNA"/>
</dbReference>
<organism evidence="1 2">
    <name type="scientific">Malus domestica</name>
    <name type="common">Apple</name>
    <name type="synonym">Pyrus malus</name>
    <dbReference type="NCBI Taxonomy" id="3750"/>
    <lineage>
        <taxon>Eukaryota</taxon>
        <taxon>Viridiplantae</taxon>
        <taxon>Streptophyta</taxon>
        <taxon>Embryophyta</taxon>
        <taxon>Tracheophyta</taxon>
        <taxon>Spermatophyta</taxon>
        <taxon>Magnoliopsida</taxon>
        <taxon>eudicotyledons</taxon>
        <taxon>Gunneridae</taxon>
        <taxon>Pentapetalae</taxon>
        <taxon>rosids</taxon>
        <taxon>fabids</taxon>
        <taxon>Rosales</taxon>
        <taxon>Rosaceae</taxon>
        <taxon>Amygdaloideae</taxon>
        <taxon>Maleae</taxon>
        <taxon>Malus</taxon>
    </lineage>
</organism>
<protein>
    <submittedName>
        <fullName evidence="1">Uncharacterized protein</fullName>
    </submittedName>
</protein>
<proteinExistence type="predicted"/>
<dbReference type="AlphaFoldDB" id="A0A498IR22"/>
<dbReference type="Proteomes" id="UP000290289">
    <property type="component" value="Chromosome 10"/>
</dbReference>
<evidence type="ECO:0000313" key="2">
    <source>
        <dbReference type="Proteomes" id="UP000290289"/>
    </source>
</evidence>
<reference evidence="1 2" key="1">
    <citation type="submission" date="2018-10" db="EMBL/GenBank/DDBJ databases">
        <title>A high-quality apple genome assembly.</title>
        <authorList>
            <person name="Hu J."/>
        </authorList>
    </citation>
    <scope>NUCLEOTIDE SEQUENCE [LARGE SCALE GENOMIC DNA]</scope>
    <source>
        <strain evidence="2">cv. HFTH1</strain>
        <tissue evidence="1">Young leaf</tissue>
    </source>
</reference>